<reference evidence="1" key="1">
    <citation type="submission" date="2021-06" db="EMBL/GenBank/DDBJ databases">
        <authorList>
            <person name="Kallberg Y."/>
            <person name="Tangrot J."/>
            <person name="Rosling A."/>
        </authorList>
    </citation>
    <scope>NUCLEOTIDE SEQUENCE</scope>
    <source>
        <strain evidence="1">MA461A</strain>
    </source>
</reference>
<dbReference type="Proteomes" id="UP000789920">
    <property type="component" value="Unassembled WGS sequence"/>
</dbReference>
<organism evidence="1 2">
    <name type="scientific">Racocetra persica</name>
    <dbReference type="NCBI Taxonomy" id="160502"/>
    <lineage>
        <taxon>Eukaryota</taxon>
        <taxon>Fungi</taxon>
        <taxon>Fungi incertae sedis</taxon>
        <taxon>Mucoromycota</taxon>
        <taxon>Glomeromycotina</taxon>
        <taxon>Glomeromycetes</taxon>
        <taxon>Diversisporales</taxon>
        <taxon>Gigasporaceae</taxon>
        <taxon>Racocetra</taxon>
    </lineage>
</organism>
<proteinExistence type="predicted"/>
<evidence type="ECO:0000313" key="1">
    <source>
        <dbReference type="EMBL" id="CAG8833896.1"/>
    </source>
</evidence>
<accession>A0ACA9SAV4</accession>
<gene>
    <name evidence="1" type="ORF">RPERSI_LOCUS28999</name>
</gene>
<feature type="non-terminal residue" evidence="1">
    <location>
        <position position="1"/>
    </location>
</feature>
<comment type="caution">
    <text evidence="1">The sequence shown here is derived from an EMBL/GenBank/DDBJ whole genome shotgun (WGS) entry which is preliminary data.</text>
</comment>
<protein>
    <submittedName>
        <fullName evidence="1">9709_t:CDS:1</fullName>
    </submittedName>
</protein>
<dbReference type="EMBL" id="CAJVQC010107675">
    <property type="protein sequence ID" value="CAG8833896.1"/>
    <property type="molecule type" value="Genomic_DNA"/>
</dbReference>
<evidence type="ECO:0000313" key="2">
    <source>
        <dbReference type="Proteomes" id="UP000789920"/>
    </source>
</evidence>
<keyword evidence="2" id="KW-1185">Reference proteome</keyword>
<sequence>PENEFKYESARGYGPGGPLLISSEQQGYQWQTGNNRSSRIL</sequence>
<name>A0ACA9SAV4_9GLOM</name>